<evidence type="ECO:0000313" key="2">
    <source>
        <dbReference type="Proteomes" id="UP000229699"/>
    </source>
</evidence>
<proteinExistence type="predicted"/>
<protein>
    <submittedName>
        <fullName evidence="1">Uncharacterized protein</fullName>
    </submittedName>
</protein>
<dbReference type="EMBL" id="PCTC01000063">
    <property type="protein sequence ID" value="PIP63345.1"/>
    <property type="molecule type" value="Genomic_DNA"/>
</dbReference>
<gene>
    <name evidence="1" type="ORF">COW97_02955</name>
</gene>
<sequence>MSANTIIILEKVKDGFQISFKDVESSGNFDKKIFGDLQNALKYAKEIQDSGDVEYGLYIKSL</sequence>
<dbReference type="Proteomes" id="UP000229699">
    <property type="component" value="Unassembled WGS sequence"/>
</dbReference>
<reference evidence="1 2" key="1">
    <citation type="submission" date="2017-09" db="EMBL/GenBank/DDBJ databases">
        <title>Depth-based differentiation of microbial function through sediment-hosted aquifers and enrichment of novel symbionts in the deep terrestrial subsurface.</title>
        <authorList>
            <person name="Probst A.J."/>
            <person name="Ladd B."/>
            <person name="Jarett J.K."/>
            <person name="Geller-Mcgrath D.E."/>
            <person name="Sieber C.M."/>
            <person name="Emerson J.B."/>
            <person name="Anantharaman K."/>
            <person name="Thomas B.C."/>
            <person name="Malmstrom R."/>
            <person name="Stieglmeier M."/>
            <person name="Klingl A."/>
            <person name="Woyke T."/>
            <person name="Ryan C.M."/>
            <person name="Banfield J.F."/>
        </authorList>
    </citation>
    <scope>NUCLEOTIDE SEQUENCE [LARGE SCALE GENOMIC DNA]</scope>
    <source>
        <strain evidence="1">CG22_combo_CG10-13_8_21_14_all_34_12</strain>
    </source>
</reference>
<dbReference type="AlphaFoldDB" id="A0A2H0C071"/>
<evidence type="ECO:0000313" key="1">
    <source>
        <dbReference type="EMBL" id="PIP63345.1"/>
    </source>
</evidence>
<accession>A0A2H0C071</accession>
<organism evidence="1 2">
    <name type="scientific">Candidatus Roizmanbacteria bacterium CG22_combo_CG10-13_8_21_14_all_34_12</name>
    <dbReference type="NCBI Taxonomy" id="1974860"/>
    <lineage>
        <taxon>Bacteria</taxon>
        <taxon>Candidatus Roizmaniibacteriota</taxon>
    </lineage>
</organism>
<name>A0A2H0C071_9BACT</name>
<comment type="caution">
    <text evidence="1">The sequence shown here is derived from an EMBL/GenBank/DDBJ whole genome shotgun (WGS) entry which is preliminary data.</text>
</comment>